<dbReference type="Proteomes" id="UP000232323">
    <property type="component" value="Unassembled WGS sequence"/>
</dbReference>
<evidence type="ECO:0000313" key="4">
    <source>
        <dbReference type="Proteomes" id="UP000232323"/>
    </source>
</evidence>
<dbReference type="GO" id="GO:0005524">
    <property type="term" value="F:ATP binding"/>
    <property type="evidence" value="ECO:0007669"/>
    <property type="project" value="InterPro"/>
</dbReference>
<dbReference type="EMBL" id="BEGY01000002">
    <property type="protein sequence ID" value="GAX73165.1"/>
    <property type="molecule type" value="Genomic_DNA"/>
</dbReference>
<feature type="region of interest" description="Disordered" evidence="1">
    <location>
        <begin position="165"/>
        <end position="186"/>
    </location>
</feature>
<reference evidence="3 4" key="1">
    <citation type="submission" date="2017-08" db="EMBL/GenBank/DDBJ databases">
        <title>Acidophilic green algal genome provides insights into adaptation to an acidic environment.</title>
        <authorList>
            <person name="Hirooka S."/>
            <person name="Hirose Y."/>
            <person name="Kanesaki Y."/>
            <person name="Higuchi S."/>
            <person name="Fujiwara T."/>
            <person name="Onuma R."/>
            <person name="Era A."/>
            <person name="Ohbayashi R."/>
            <person name="Uzuka A."/>
            <person name="Nozaki H."/>
            <person name="Yoshikawa H."/>
            <person name="Miyagishima S.Y."/>
        </authorList>
    </citation>
    <scope>NUCLEOTIDE SEQUENCE [LARGE SCALE GENOMIC DNA]</scope>
    <source>
        <strain evidence="3 4">NIES-2499</strain>
    </source>
</reference>
<evidence type="ECO:0000256" key="1">
    <source>
        <dbReference type="SAM" id="MobiDB-lite"/>
    </source>
</evidence>
<feature type="domain" description="Protein kinase" evidence="2">
    <location>
        <begin position="1"/>
        <end position="491"/>
    </location>
</feature>
<dbReference type="PROSITE" id="PS50011">
    <property type="entry name" value="PROTEIN_KINASE_DOM"/>
    <property type="match status" value="1"/>
</dbReference>
<evidence type="ECO:0000259" key="2">
    <source>
        <dbReference type="PROSITE" id="PS50011"/>
    </source>
</evidence>
<dbReference type="Gene3D" id="1.10.510.10">
    <property type="entry name" value="Transferase(Phosphotransferase) domain 1"/>
    <property type="match status" value="2"/>
</dbReference>
<organism evidence="3 4">
    <name type="scientific">Chlamydomonas eustigma</name>
    <dbReference type="NCBI Taxonomy" id="1157962"/>
    <lineage>
        <taxon>Eukaryota</taxon>
        <taxon>Viridiplantae</taxon>
        <taxon>Chlorophyta</taxon>
        <taxon>core chlorophytes</taxon>
        <taxon>Chlorophyceae</taxon>
        <taxon>CS clade</taxon>
        <taxon>Chlamydomonadales</taxon>
        <taxon>Chlamydomonadaceae</taxon>
        <taxon>Chlamydomonas</taxon>
    </lineage>
</organism>
<gene>
    <name evidence="3" type="ORF">CEUSTIGMA_g618.t1</name>
</gene>
<keyword evidence="4" id="KW-1185">Reference proteome</keyword>
<dbReference type="Pfam" id="PF07714">
    <property type="entry name" value="PK_Tyr_Ser-Thr"/>
    <property type="match status" value="1"/>
</dbReference>
<name>A0A250WQP2_9CHLO</name>
<dbReference type="OrthoDB" id="541187at2759"/>
<dbReference type="SUPFAM" id="SSF56112">
    <property type="entry name" value="Protein kinase-like (PK-like)"/>
    <property type="match status" value="1"/>
</dbReference>
<dbReference type="PANTHER" id="PTHR44329">
    <property type="entry name" value="SERINE/THREONINE-PROTEIN KINASE TNNI3K-RELATED"/>
    <property type="match status" value="1"/>
</dbReference>
<dbReference type="GO" id="GO:0004674">
    <property type="term" value="F:protein serine/threonine kinase activity"/>
    <property type="evidence" value="ECO:0007669"/>
    <property type="project" value="TreeGrafter"/>
</dbReference>
<evidence type="ECO:0000313" key="3">
    <source>
        <dbReference type="EMBL" id="GAX73165.1"/>
    </source>
</evidence>
<dbReference type="Pfam" id="PF00069">
    <property type="entry name" value="Pkinase"/>
    <property type="match status" value="1"/>
</dbReference>
<dbReference type="InterPro" id="IPR000719">
    <property type="entry name" value="Prot_kinase_dom"/>
</dbReference>
<dbReference type="PANTHER" id="PTHR44329:SF289">
    <property type="entry name" value="SERINE_THREONINE-PROTEIN KINASE VIK"/>
    <property type="match status" value="1"/>
</dbReference>
<dbReference type="STRING" id="1157962.A0A250WQP2"/>
<dbReference type="InterPro" id="IPR011009">
    <property type="entry name" value="Kinase-like_dom_sf"/>
</dbReference>
<dbReference type="InterPro" id="IPR001245">
    <property type="entry name" value="Ser-Thr/Tyr_kinase_cat_dom"/>
</dbReference>
<dbReference type="AlphaFoldDB" id="A0A250WQP2"/>
<protein>
    <recommendedName>
        <fullName evidence="2">Protein kinase domain-containing protein</fullName>
    </recommendedName>
</protein>
<dbReference type="InterPro" id="IPR051681">
    <property type="entry name" value="Ser/Thr_Kinases-Pseudokinases"/>
</dbReference>
<comment type="caution">
    <text evidence="3">The sequence shown here is derived from an EMBL/GenBank/DDBJ whole genome shotgun (WGS) entry which is preliminary data.</text>
</comment>
<dbReference type="SMART" id="SM00220">
    <property type="entry name" value="S_TKc"/>
    <property type="match status" value="1"/>
</dbReference>
<sequence>MPRPSRASTYSSRLAQRVPAPMVLELCKGGSIAKKVYKQMTEYSKIYTDLEALGWMTDIAQGLDYLHSLSPPVALHRDVKLENIILLWQVPIPKEEGGGVQVVAKLADFGLHMPLDDTKMPRMLRALSVGFSKTSKPVGGEAVGEAILSNCSAAPVPRLYVNPGGSIVEPQAETNSSPQASHGADTALAQEHVRSPEVDPKKLSPLGGLQLDKMCQPRLKCCEEVLRLDSEGQVDSSLITGSSMLYCNPVSADSPLSFWELEAHNSLFLNPHPHTTGVDAMDESSAGRGNRSQMPPLTLDDMRHAVKDECKKADSAPVDVKSKSLGVHRSSLHPPQVLSGNVDGNNFTAGDCIGTLHQGRKNMLMSLNRPSAVSAIIKHAVSTRYEVAFQMTGETGSAMSPEVFRHQPNNEKADVYSFGVMLYEVFARNMLVTTPAGNDPDGYAARVAEGHRPEKPIKMDPDLFALIKWCWRQDPNERPGMKDVIQCLRVLKASLLDTNETSSGNSLGTTWGVGALSSDEPPGCGANCLIA</sequence>
<accession>A0A250WQP2</accession>
<proteinExistence type="predicted"/>